<feature type="region of interest" description="Disordered" evidence="1">
    <location>
        <begin position="1"/>
        <end position="20"/>
    </location>
</feature>
<name>A0A5D0QIQ1_9FLAO</name>
<evidence type="ECO:0000313" key="2">
    <source>
        <dbReference type="EMBL" id="TYB69057.1"/>
    </source>
</evidence>
<dbReference type="OrthoDB" id="1464386at2"/>
<evidence type="ECO:0000313" key="3">
    <source>
        <dbReference type="Proteomes" id="UP000324358"/>
    </source>
</evidence>
<keyword evidence="3" id="KW-1185">Reference proteome</keyword>
<comment type="caution">
    <text evidence="2">The sequence shown here is derived from an EMBL/GenBank/DDBJ whole genome shotgun (WGS) entry which is preliminary data.</text>
</comment>
<feature type="non-terminal residue" evidence="2">
    <location>
        <position position="92"/>
    </location>
</feature>
<accession>A0A5D0QIQ1</accession>
<protein>
    <submittedName>
        <fullName evidence="2">Uncharacterized protein</fullName>
    </submittedName>
</protein>
<dbReference type="RefSeq" id="WP_148367576.1">
    <property type="nucleotide sequence ID" value="NZ_VSKL01000018.1"/>
</dbReference>
<proteinExistence type="predicted"/>
<dbReference type="Proteomes" id="UP000324358">
    <property type="component" value="Unassembled WGS sequence"/>
</dbReference>
<reference evidence="2 3" key="1">
    <citation type="submission" date="2019-08" db="EMBL/GenBank/DDBJ databases">
        <title>Genomes of Antarctic Bizionia species.</title>
        <authorList>
            <person name="Bowman J.P."/>
        </authorList>
    </citation>
    <scope>NUCLEOTIDE SEQUENCE [LARGE SCALE GENOMIC DNA]</scope>
    <source>
        <strain evidence="2 3">APA-1</strain>
    </source>
</reference>
<dbReference type="EMBL" id="VSKL01000018">
    <property type="protein sequence ID" value="TYB69057.1"/>
    <property type="molecule type" value="Genomic_DNA"/>
</dbReference>
<organism evidence="2 3">
    <name type="scientific">Bizionia algoritergicola</name>
    <dbReference type="NCBI Taxonomy" id="291187"/>
    <lineage>
        <taxon>Bacteria</taxon>
        <taxon>Pseudomonadati</taxon>
        <taxon>Bacteroidota</taxon>
        <taxon>Flavobacteriia</taxon>
        <taxon>Flavobacteriales</taxon>
        <taxon>Flavobacteriaceae</taxon>
        <taxon>Bizionia</taxon>
    </lineage>
</organism>
<gene>
    <name evidence="2" type="ORF">ES675_16270</name>
</gene>
<dbReference type="AlphaFoldDB" id="A0A5D0QIQ1"/>
<sequence>MVNTHHTINDENSKNHQRQKALKALALAKQLEAKKLKAGATHTRIDKKTFKLNTDRMAVEIQQFHDNEVLVNNKLIIQDQEGVWKAKIELTN</sequence>
<evidence type="ECO:0000256" key="1">
    <source>
        <dbReference type="SAM" id="MobiDB-lite"/>
    </source>
</evidence>